<accession>A0ABN9YHW6</accession>
<dbReference type="SUPFAM" id="SSF47616">
    <property type="entry name" value="GST C-terminal domain-like"/>
    <property type="match status" value="1"/>
</dbReference>
<feature type="domain" description="GST C-terminal" evidence="1">
    <location>
        <begin position="17"/>
        <end position="179"/>
    </location>
</feature>
<keyword evidence="3" id="KW-1185">Reference proteome</keyword>
<dbReference type="InterPro" id="IPR010987">
    <property type="entry name" value="Glutathione-S-Trfase_C-like"/>
</dbReference>
<evidence type="ECO:0000313" key="3">
    <source>
        <dbReference type="Proteomes" id="UP001189429"/>
    </source>
</evidence>
<proteinExistence type="predicted"/>
<evidence type="ECO:0000259" key="1">
    <source>
        <dbReference type="PROSITE" id="PS50405"/>
    </source>
</evidence>
<dbReference type="InterPro" id="IPR036282">
    <property type="entry name" value="Glutathione-S-Trfase_C_sf"/>
</dbReference>
<comment type="caution">
    <text evidence="2">The sequence shown here is derived from an EMBL/GenBank/DDBJ whole genome shotgun (WGS) entry which is preliminary data.</text>
</comment>
<dbReference type="Gene3D" id="1.20.1050.10">
    <property type="match status" value="1"/>
</dbReference>
<gene>
    <name evidence="2" type="ORF">PCOR1329_LOCUS85375</name>
</gene>
<dbReference type="Pfam" id="PF13410">
    <property type="entry name" value="GST_C_2"/>
    <property type="match status" value="1"/>
</dbReference>
<sequence length="189" mass="20428">MVYLCEKVSRQGLPALGPPAAGGVPAVALLAGGRAGPHHGELRALHGVRARGDQAEARDYGVARYGMEVQRLCDVLERRLAGHGDSRGGAGARAEGPRTFLVGERYTVADMACFPWFAVLRGKGYDREGQPRTRDFLGIQRYQHLSAWADRIEARIQVRRGMRVCAGSPKPWLDPGHPLHAEGGAASKL</sequence>
<dbReference type="EMBL" id="CAUYUJ010022596">
    <property type="protein sequence ID" value="CAK0911524.1"/>
    <property type="molecule type" value="Genomic_DNA"/>
</dbReference>
<organism evidence="2 3">
    <name type="scientific">Prorocentrum cordatum</name>
    <dbReference type="NCBI Taxonomy" id="2364126"/>
    <lineage>
        <taxon>Eukaryota</taxon>
        <taxon>Sar</taxon>
        <taxon>Alveolata</taxon>
        <taxon>Dinophyceae</taxon>
        <taxon>Prorocentrales</taxon>
        <taxon>Prorocentraceae</taxon>
        <taxon>Prorocentrum</taxon>
    </lineage>
</organism>
<evidence type="ECO:0000313" key="2">
    <source>
        <dbReference type="EMBL" id="CAK0911524.1"/>
    </source>
</evidence>
<name>A0ABN9YHW6_9DINO</name>
<reference evidence="2" key="1">
    <citation type="submission" date="2023-10" db="EMBL/GenBank/DDBJ databases">
        <authorList>
            <person name="Chen Y."/>
            <person name="Shah S."/>
            <person name="Dougan E. K."/>
            <person name="Thang M."/>
            <person name="Chan C."/>
        </authorList>
    </citation>
    <scope>NUCLEOTIDE SEQUENCE [LARGE SCALE GENOMIC DNA]</scope>
</reference>
<dbReference type="Proteomes" id="UP001189429">
    <property type="component" value="Unassembled WGS sequence"/>
</dbReference>
<dbReference type="PANTHER" id="PTHR44051">
    <property type="entry name" value="GLUTATHIONE S-TRANSFERASE-RELATED"/>
    <property type="match status" value="1"/>
</dbReference>
<dbReference type="PANTHER" id="PTHR44051:SF8">
    <property type="entry name" value="GLUTATHIONE S-TRANSFERASE GSTA"/>
    <property type="match status" value="1"/>
</dbReference>
<protein>
    <recommendedName>
        <fullName evidence="1">GST C-terminal domain-containing protein</fullName>
    </recommendedName>
</protein>
<dbReference type="PROSITE" id="PS50405">
    <property type="entry name" value="GST_CTER"/>
    <property type="match status" value="1"/>
</dbReference>